<evidence type="ECO:0000256" key="3">
    <source>
        <dbReference type="ARBA" id="ARBA00012485"/>
    </source>
</evidence>
<dbReference type="SUPFAM" id="SSF48371">
    <property type="entry name" value="ARM repeat"/>
    <property type="match status" value="1"/>
</dbReference>
<keyword evidence="5 6" id="KW-0833">Ubl conjugation pathway</keyword>
<dbReference type="EnsemblProtists" id="EKX34155">
    <property type="protein sequence ID" value="EKX34155"/>
    <property type="gene ID" value="GUITHDRAFT_90563"/>
</dbReference>
<dbReference type="RefSeq" id="XP_005821135.1">
    <property type="nucleotide sequence ID" value="XM_005821078.1"/>
</dbReference>
<accession>L1IEA0</accession>
<dbReference type="CDD" id="cd00078">
    <property type="entry name" value="HECTc"/>
    <property type="match status" value="1"/>
</dbReference>
<dbReference type="OrthoDB" id="271273at2759"/>
<dbReference type="Pfam" id="PF00632">
    <property type="entry name" value="HECT"/>
    <property type="match status" value="1"/>
</dbReference>
<evidence type="ECO:0000256" key="2">
    <source>
        <dbReference type="ARBA" id="ARBA00006331"/>
    </source>
</evidence>
<proteinExistence type="inferred from homology"/>
<dbReference type="GO" id="GO:0061630">
    <property type="term" value="F:ubiquitin protein ligase activity"/>
    <property type="evidence" value="ECO:0007669"/>
    <property type="project" value="UniProtKB-EC"/>
</dbReference>
<protein>
    <recommendedName>
        <fullName evidence="3">HECT-type E3 ubiquitin transferase</fullName>
        <ecNumber evidence="3">2.3.2.26</ecNumber>
    </recommendedName>
</protein>
<comment type="catalytic activity">
    <reaction evidence="1">
        <text>S-ubiquitinyl-[E2 ubiquitin-conjugating enzyme]-L-cysteine + [acceptor protein]-L-lysine = [E2 ubiquitin-conjugating enzyme]-L-cysteine + N(6)-ubiquitinyl-[acceptor protein]-L-lysine.</text>
        <dbReference type="EC" id="2.3.2.26"/>
    </reaction>
</comment>
<dbReference type="InterPro" id="IPR016024">
    <property type="entry name" value="ARM-type_fold"/>
</dbReference>
<keyword evidence="4" id="KW-0808">Transferase</keyword>
<feature type="region of interest" description="Disordered" evidence="7">
    <location>
        <begin position="698"/>
        <end position="733"/>
    </location>
</feature>
<dbReference type="GO" id="GO:0000209">
    <property type="term" value="P:protein polyubiquitination"/>
    <property type="evidence" value="ECO:0007669"/>
    <property type="project" value="TreeGrafter"/>
</dbReference>
<dbReference type="Gene3D" id="1.25.10.10">
    <property type="entry name" value="Leucine-rich Repeat Variant"/>
    <property type="match status" value="1"/>
</dbReference>
<dbReference type="SMART" id="SM00119">
    <property type="entry name" value="HECTc"/>
    <property type="match status" value="1"/>
</dbReference>
<evidence type="ECO:0000256" key="4">
    <source>
        <dbReference type="ARBA" id="ARBA00022679"/>
    </source>
</evidence>
<dbReference type="SUPFAM" id="SSF56204">
    <property type="entry name" value="Hect, E3 ligase catalytic domain"/>
    <property type="match status" value="1"/>
</dbReference>
<dbReference type="PANTHER" id="PTHR45670">
    <property type="entry name" value="E3 UBIQUITIN-PROTEIN LIGASE TRIP12"/>
    <property type="match status" value="1"/>
</dbReference>
<dbReference type="OMA" id="FFTIHAQ"/>
<reference evidence="10" key="3">
    <citation type="submission" date="2016-03" db="UniProtKB">
        <authorList>
            <consortium name="EnsemblProtists"/>
        </authorList>
    </citation>
    <scope>IDENTIFICATION</scope>
</reference>
<dbReference type="PaxDb" id="55529-EKX34155"/>
<reference evidence="11" key="2">
    <citation type="submission" date="2012-11" db="EMBL/GenBank/DDBJ databases">
        <authorList>
            <person name="Kuo A."/>
            <person name="Curtis B.A."/>
            <person name="Tanifuji G."/>
            <person name="Burki F."/>
            <person name="Gruber A."/>
            <person name="Irimia M."/>
            <person name="Maruyama S."/>
            <person name="Arias M.C."/>
            <person name="Ball S.G."/>
            <person name="Gile G.H."/>
            <person name="Hirakawa Y."/>
            <person name="Hopkins J.F."/>
            <person name="Rensing S.A."/>
            <person name="Schmutz J."/>
            <person name="Symeonidi A."/>
            <person name="Elias M."/>
            <person name="Eveleigh R.J."/>
            <person name="Herman E.K."/>
            <person name="Klute M.J."/>
            <person name="Nakayama T."/>
            <person name="Obornik M."/>
            <person name="Reyes-Prieto A."/>
            <person name="Armbrust E.V."/>
            <person name="Aves S.J."/>
            <person name="Beiko R.G."/>
            <person name="Coutinho P."/>
            <person name="Dacks J.B."/>
            <person name="Durnford D.G."/>
            <person name="Fast N.M."/>
            <person name="Green B.R."/>
            <person name="Grisdale C."/>
            <person name="Hempe F."/>
            <person name="Henrissat B."/>
            <person name="Hoppner M.P."/>
            <person name="Ishida K.-I."/>
            <person name="Kim E."/>
            <person name="Koreny L."/>
            <person name="Kroth P.G."/>
            <person name="Liu Y."/>
            <person name="Malik S.-B."/>
            <person name="Maier U.G."/>
            <person name="McRose D."/>
            <person name="Mock T."/>
            <person name="Neilson J.A."/>
            <person name="Onodera N.T."/>
            <person name="Poole A.M."/>
            <person name="Pritham E.J."/>
            <person name="Richards T.A."/>
            <person name="Rocap G."/>
            <person name="Roy S.W."/>
            <person name="Sarai C."/>
            <person name="Schaack S."/>
            <person name="Shirato S."/>
            <person name="Slamovits C.H."/>
            <person name="Spencer D.F."/>
            <person name="Suzuki S."/>
            <person name="Worden A.Z."/>
            <person name="Zauner S."/>
            <person name="Barry K."/>
            <person name="Bell C."/>
            <person name="Bharti A.K."/>
            <person name="Crow J.A."/>
            <person name="Grimwood J."/>
            <person name="Kramer R."/>
            <person name="Lindquist E."/>
            <person name="Lucas S."/>
            <person name="Salamov A."/>
            <person name="McFadden G.I."/>
            <person name="Lane C.E."/>
            <person name="Keeling P.J."/>
            <person name="Gray M.W."/>
            <person name="Grigoriev I.V."/>
            <person name="Archibald J.M."/>
        </authorList>
    </citation>
    <scope>NUCLEOTIDE SEQUENCE</scope>
    <source>
        <strain evidence="11">CCMP2712</strain>
    </source>
</reference>
<dbReference type="HOGENOM" id="CLU_000366_1_1_1"/>
<evidence type="ECO:0000259" key="8">
    <source>
        <dbReference type="PROSITE" id="PS50237"/>
    </source>
</evidence>
<dbReference type="GeneID" id="17290893"/>
<dbReference type="Proteomes" id="UP000011087">
    <property type="component" value="Unassembled WGS sequence"/>
</dbReference>
<feature type="domain" description="HECT" evidence="8">
    <location>
        <begin position="855"/>
        <end position="1242"/>
    </location>
</feature>
<name>L1IEA0_GUITC</name>
<dbReference type="Gene3D" id="3.30.2410.10">
    <property type="entry name" value="Hect, E3 ligase catalytic domain"/>
    <property type="match status" value="1"/>
</dbReference>
<dbReference type="InterPro" id="IPR057948">
    <property type="entry name" value="TPR_TRIP12_N"/>
</dbReference>
<reference evidence="9 11" key="1">
    <citation type="journal article" date="2012" name="Nature">
        <title>Algal genomes reveal evolutionary mosaicism and the fate of nucleomorphs.</title>
        <authorList>
            <consortium name="DOE Joint Genome Institute"/>
            <person name="Curtis B.A."/>
            <person name="Tanifuji G."/>
            <person name="Burki F."/>
            <person name="Gruber A."/>
            <person name="Irimia M."/>
            <person name="Maruyama S."/>
            <person name="Arias M.C."/>
            <person name="Ball S.G."/>
            <person name="Gile G.H."/>
            <person name="Hirakawa Y."/>
            <person name="Hopkins J.F."/>
            <person name="Kuo A."/>
            <person name="Rensing S.A."/>
            <person name="Schmutz J."/>
            <person name="Symeonidi A."/>
            <person name="Elias M."/>
            <person name="Eveleigh R.J."/>
            <person name="Herman E.K."/>
            <person name="Klute M.J."/>
            <person name="Nakayama T."/>
            <person name="Obornik M."/>
            <person name="Reyes-Prieto A."/>
            <person name="Armbrust E.V."/>
            <person name="Aves S.J."/>
            <person name="Beiko R.G."/>
            <person name="Coutinho P."/>
            <person name="Dacks J.B."/>
            <person name="Durnford D.G."/>
            <person name="Fast N.M."/>
            <person name="Green B.R."/>
            <person name="Grisdale C.J."/>
            <person name="Hempel F."/>
            <person name="Henrissat B."/>
            <person name="Hoppner M.P."/>
            <person name="Ishida K."/>
            <person name="Kim E."/>
            <person name="Koreny L."/>
            <person name="Kroth P.G."/>
            <person name="Liu Y."/>
            <person name="Malik S.B."/>
            <person name="Maier U.G."/>
            <person name="McRose D."/>
            <person name="Mock T."/>
            <person name="Neilson J.A."/>
            <person name="Onodera N.T."/>
            <person name="Poole A.M."/>
            <person name="Pritham E.J."/>
            <person name="Richards T.A."/>
            <person name="Rocap G."/>
            <person name="Roy S.W."/>
            <person name="Sarai C."/>
            <person name="Schaack S."/>
            <person name="Shirato S."/>
            <person name="Slamovits C.H."/>
            <person name="Spencer D.F."/>
            <person name="Suzuki S."/>
            <person name="Worden A.Z."/>
            <person name="Zauner S."/>
            <person name="Barry K."/>
            <person name="Bell C."/>
            <person name="Bharti A.K."/>
            <person name="Crow J.A."/>
            <person name="Grimwood J."/>
            <person name="Kramer R."/>
            <person name="Lindquist E."/>
            <person name="Lucas S."/>
            <person name="Salamov A."/>
            <person name="McFadden G.I."/>
            <person name="Lane C.E."/>
            <person name="Keeling P.J."/>
            <person name="Gray M.W."/>
            <person name="Grigoriev I.V."/>
            <person name="Archibald J.M."/>
        </authorList>
    </citation>
    <scope>NUCLEOTIDE SEQUENCE</scope>
    <source>
        <strain evidence="9 11">CCMP2712</strain>
    </source>
</reference>
<evidence type="ECO:0000256" key="6">
    <source>
        <dbReference type="PROSITE-ProRule" id="PRU00104"/>
    </source>
</evidence>
<gene>
    <name evidence="9" type="ORF">GUITHDRAFT_90563</name>
</gene>
<dbReference type="Gene3D" id="3.30.2160.10">
    <property type="entry name" value="Hect, E3 ligase catalytic domain"/>
    <property type="match status" value="1"/>
</dbReference>
<comment type="similarity">
    <text evidence="2">Belongs to the UPL family. K-HECT subfamily.</text>
</comment>
<dbReference type="InterPro" id="IPR045322">
    <property type="entry name" value="HECTD1/TRIP12-like"/>
</dbReference>
<organism evidence="9">
    <name type="scientific">Guillardia theta (strain CCMP2712)</name>
    <name type="common">Cryptophyte</name>
    <dbReference type="NCBI Taxonomy" id="905079"/>
    <lineage>
        <taxon>Eukaryota</taxon>
        <taxon>Cryptophyceae</taxon>
        <taxon>Pyrenomonadales</taxon>
        <taxon>Geminigeraceae</taxon>
        <taxon>Guillardia</taxon>
    </lineage>
</organism>
<dbReference type="EMBL" id="JH993117">
    <property type="protein sequence ID" value="EKX34155.1"/>
    <property type="molecule type" value="Genomic_DNA"/>
</dbReference>
<keyword evidence="11" id="KW-1185">Reference proteome</keyword>
<feature type="compositionally biased region" description="Acidic residues" evidence="7">
    <location>
        <begin position="698"/>
        <end position="714"/>
    </location>
</feature>
<feature type="region of interest" description="Disordered" evidence="7">
    <location>
        <begin position="903"/>
        <end position="934"/>
    </location>
</feature>
<dbReference type="InterPro" id="IPR035983">
    <property type="entry name" value="Hect_E3_ubiquitin_ligase"/>
</dbReference>
<feature type="active site" description="Glycyl thioester intermediate" evidence="6">
    <location>
        <position position="1209"/>
    </location>
</feature>
<evidence type="ECO:0000313" key="10">
    <source>
        <dbReference type="EnsemblProtists" id="EKX34155"/>
    </source>
</evidence>
<feature type="region of interest" description="Disordered" evidence="7">
    <location>
        <begin position="670"/>
        <end position="689"/>
    </location>
</feature>
<dbReference type="eggNOG" id="KOG0170">
    <property type="taxonomic scope" value="Eukaryota"/>
</dbReference>
<evidence type="ECO:0000256" key="1">
    <source>
        <dbReference type="ARBA" id="ARBA00000885"/>
    </source>
</evidence>
<dbReference type="eggNOG" id="KOG0168">
    <property type="taxonomic scope" value="Eukaryota"/>
</dbReference>
<evidence type="ECO:0000256" key="7">
    <source>
        <dbReference type="SAM" id="MobiDB-lite"/>
    </source>
</evidence>
<dbReference type="KEGG" id="gtt:GUITHDRAFT_90563"/>
<dbReference type="STRING" id="905079.L1IEA0"/>
<dbReference type="Gene3D" id="3.90.1750.10">
    <property type="entry name" value="Hect, E3 ligase catalytic domains"/>
    <property type="match status" value="2"/>
</dbReference>
<dbReference type="InterPro" id="IPR000569">
    <property type="entry name" value="HECT_dom"/>
</dbReference>
<dbReference type="InterPro" id="IPR011989">
    <property type="entry name" value="ARM-like"/>
</dbReference>
<dbReference type="GO" id="GO:0043161">
    <property type="term" value="P:proteasome-mediated ubiquitin-dependent protein catabolic process"/>
    <property type="evidence" value="ECO:0007669"/>
    <property type="project" value="TreeGrafter"/>
</dbReference>
<sequence>MEDLLPNASGRARMKELLSYLKDHGNDVKQMEALTEICEVLSMGQEDILIGFNVDSFLPVLVELLNAEHNPEIMLLSCRAITHMLEVLPKSAAKVVTSGAVPIFCQRLLNIEFIDVAEQSLLAIHKLSIEHPEPIMKANGLSAVLTFIDFFDINTQRTAVMTAANICRNMSGDSFVYVSDMLQNLTFLLSNSDQKIVESSCICFSRLVDSFAKSSVQLEQISSYGALLRLLSLLRPGDRESRGLTTGTYTLVVKTLAICCRGSSSIAISLLKENIVQTVFHIIRKEDEKLGGNALITAVAVHRPMEQLLHTLMLANEVLPPLRTDDRVTQFVRDISHGTDMTQDLYGVEGSLSQLNNFVELNPGVLVEYSELLYPILVDISVTIVNDAMRITCLSAVAKLLASLQRDELYKVVNGSQLLGYISGFIATGRPAIAGLALIVAEMLLEKLPEKLAPHFAREGVVHEVNRLCSKELAVPDTAMDALLDHARHFQATQLHTGSAAAACASSDMQLAKASQVAKRLDAGEIEVLKDLRDLFSCARETPSCYQILTSGLASSLLLWLQQRVPGRLVAFVKTFCMKNSEDEDAPLQLLVSKFNESLSLAESFPIIMSDATGDITAGIKLLAQPLKIRLVRDAGESGIADYGNNVVLIEPLATIKAVHDFLWPKVSQGSEEAEHSSPAMGAAGFDDRSEERRLLDHEDEIDEDEDEDEDEPPADITRPTPARPNQQGGEVAANGDKVQALSFFTNGRQTSEFVNVKLSWKLMRQLQDPLMLCTSSLPSWCSDLVRSCSLKMLVLTCTAFGISRALHSLQQRVQGSSSSDRPSELTRRVKVRISRIQREKIRVSRARVLPSAMRALELYASHRSILEVEYFGEAGTGLGPTLEFFTLVAQALQNSKLGLWRDSSSTREREGEEPLPSPDDVSKTPEAEEGVDEVSQAQQVHTYVVAPYGLFPAPLQPANESATLPCFLFLGRLMGKALLDQRNLDLPLSPAFFKKMVGQELTFQDLALIDPKLYQTLMKMKEAIKQRETNPSSEMTIDACRIEDLCLDMTCPGYPDVLLHPEGNNVSVTDANLHEYVEAVVQKVMGEGVEKQFEQFKKGFDEVFPMRHLRVFSPEELELHVRGDQERWDAETLRASIQPDHGYSEASLPVLWLINVMSTMDKSERRLLMRPTLPAGGLRRLTPRLTVVRKEAEAPLTADDYLPSVMTCANYLKLPEYSSEEVLRKQLFTAMREGQLCFLLS</sequence>
<dbReference type="EC" id="2.3.2.26" evidence="3"/>
<dbReference type="PANTHER" id="PTHR45670:SF1">
    <property type="entry name" value="E3 UBIQUITIN-PROTEIN LIGASE HECTD1"/>
    <property type="match status" value="1"/>
</dbReference>
<dbReference type="PROSITE" id="PS50237">
    <property type="entry name" value="HECT"/>
    <property type="match status" value="1"/>
</dbReference>
<dbReference type="Pfam" id="PF25579">
    <property type="entry name" value="TPR_TRIP12_N"/>
    <property type="match status" value="1"/>
</dbReference>
<evidence type="ECO:0000256" key="5">
    <source>
        <dbReference type="ARBA" id="ARBA00022786"/>
    </source>
</evidence>
<dbReference type="AlphaFoldDB" id="L1IEA0"/>
<evidence type="ECO:0000313" key="11">
    <source>
        <dbReference type="Proteomes" id="UP000011087"/>
    </source>
</evidence>
<evidence type="ECO:0000313" key="9">
    <source>
        <dbReference type="EMBL" id="EKX34155.1"/>
    </source>
</evidence>